<dbReference type="EMBL" id="SELH01000021">
    <property type="protein sequence ID" value="TWP27707.1"/>
    <property type="molecule type" value="Genomic_DNA"/>
</dbReference>
<sequence>MPEIIHSLFYPLSNAIMSGFMVVIFIYWIFAFLGVGLDSFDFGLDFDGPVETDLDVNTAVEPDSDVDANTHASTGKDVADPHTYHEKSETDTSHETGDHWFVRFLKFMNVGKVPFMLVLSTLKFFTWAGSLITTQITMVGNWGWKSIIILIPCFLIGIFLTKIVTNPLAKFLKKTGYQGEDKIEFLGRRGRMFSTIEHEKLGSAEFIIEKNPIKLNVISHSGEKINYGDSVIITDESKDKKVYFVTREISLEQN</sequence>
<feature type="transmembrane region" description="Helical" evidence="2">
    <location>
        <begin position="142"/>
        <end position="164"/>
    </location>
</feature>
<protein>
    <submittedName>
        <fullName evidence="3">DUF1449 family protein</fullName>
    </submittedName>
</protein>
<feature type="transmembrane region" description="Helical" evidence="2">
    <location>
        <begin position="15"/>
        <end position="37"/>
    </location>
</feature>
<evidence type="ECO:0000256" key="1">
    <source>
        <dbReference type="SAM" id="MobiDB-lite"/>
    </source>
</evidence>
<dbReference type="Proteomes" id="UP000319499">
    <property type="component" value="Unassembled WGS sequence"/>
</dbReference>
<keyword evidence="2" id="KW-1133">Transmembrane helix</keyword>
<keyword evidence="4" id="KW-1185">Reference proteome</keyword>
<feature type="compositionally biased region" description="Basic and acidic residues" evidence="1">
    <location>
        <begin position="77"/>
        <end position="93"/>
    </location>
</feature>
<feature type="region of interest" description="Disordered" evidence="1">
    <location>
        <begin position="62"/>
        <end position="93"/>
    </location>
</feature>
<gene>
    <name evidence="3" type="ORF">ETU09_06325</name>
</gene>
<accession>A0A563DC86</accession>
<name>A0A563DC86_9FLAO</name>
<proteinExistence type="predicted"/>
<dbReference type="RefSeq" id="WP_146292650.1">
    <property type="nucleotide sequence ID" value="NZ_SELH01000021.1"/>
</dbReference>
<feature type="transmembrane region" description="Helical" evidence="2">
    <location>
        <begin position="113"/>
        <end position="136"/>
    </location>
</feature>
<reference evidence="3 4" key="1">
    <citation type="submission" date="2019-02" db="EMBL/GenBank/DDBJ databases">
        <title>Apibacter muscae sp. nov.: a novel member of the house fly microbiota.</title>
        <authorList>
            <person name="Park R."/>
        </authorList>
    </citation>
    <scope>NUCLEOTIDE SEQUENCE [LARGE SCALE GENOMIC DNA]</scope>
    <source>
        <strain evidence="3 4">AL1</strain>
    </source>
</reference>
<dbReference type="OrthoDB" id="996420at2"/>
<organism evidence="3 4">
    <name type="scientific">Apibacter muscae</name>
    <dbReference type="NCBI Taxonomy" id="2509004"/>
    <lineage>
        <taxon>Bacteria</taxon>
        <taxon>Pseudomonadati</taxon>
        <taxon>Bacteroidota</taxon>
        <taxon>Flavobacteriia</taxon>
        <taxon>Flavobacteriales</taxon>
        <taxon>Weeksellaceae</taxon>
        <taxon>Apibacter</taxon>
    </lineage>
</organism>
<keyword evidence="2" id="KW-0812">Transmembrane</keyword>
<keyword evidence="2" id="KW-0472">Membrane</keyword>
<evidence type="ECO:0000313" key="3">
    <source>
        <dbReference type="EMBL" id="TWP27707.1"/>
    </source>
</evidence>
<evidence type="ECO:0000256" key="2">
    <source>
        <dbReference type="SAM" id="Phobius"/>
    </source>
</evidence>
<dbReference type="AlphaFoldDB" id="A0A563DC86"/>
<evidence type="ECO:0000313" key="4">
    <source>
        <dbReference type="Proteomes" id="UP000319499"/>
    </source>
</evidence>
<comment type="caution">
    <text evidence="3">The sequence shown here is derived from an EMBL/GenBank/DDBJ whole genome shotgun (WGS) entry which is preliminary data.</text>
</comment>